<accession>A0A5B6TE56</accession>
<feature type="transmembrane region" description="Helical" evidence="7">
    <location>
        <begin position="34"/>
        <end position="52"/>
    </location>
</feature>
<sequence length="318" mass="35468">MALMLVLALILLSVKFGAFFLTNSNAILTDALESIINFVTGGVALYSVYLAAKPKDKDHPYGHGKIEFISSGLEGSLITLAGLAIIVKSVYNLLYPQPIHAMDVGIFLTLVTGLVNYLAGRYLIKRGTQHHSLTIIANGKHLLSDAYSSLGLVIGLGCIYFTNILWLDSVVAIIFGSIITYTGYGIVRNSISGVMDEADHELMERIIVVLNQRRRENWIDLHNMRVIKYGSQLHIDCHLTLPWYFNLQEAHKEVEMLQDMISEEMGDVVELFVHLDPCLPPASCRLCTKSDCHVREHAFVGRVEWTLSNVSENEKHAL</sequence>
<dbReference type="NCBIfam" id="TIGR01297">
    <property type="entry name" value="CDF"/>
    <property type="match status" value="1"/>
</dbReference>
<dbReference type="EMBL" id="VKKY01000003">
    <property type="protein sequence ID" value="KAA3437211.1"/>
    <property type="molecule type" value="Genomic_DNA"/>
</dbReference>
<dbReference type="InterPro" id="IPR027469">
    <property type="entry name" value="Cation_efflux_TMD_sf"/>
</dbReference>
<dbReference type="PANTHER" id="PTHR43840:SF15">
    <property type="entry name" value="MITOCHONDRIAL METAL TRANSPORTER 1-RELATED"/>
    <property type="match status" value="1"/>
</dbReference>
<dbReference type="SUPFAM" id="SSF160240">
    <property type="entry name" value="Cation efflux protein cytoplasmic domain-like"/>
    <property type="match status" value="1"/>
</dbReference>
<feature type="transmembrane region" description="Helical" evidence="7">
    <location>
        <begin position="73"/>
        <end position="94"/>
    </location>
</feature>
<proteinExistence type="inferred from homology"/>
<keyword evidence="3" id="KW-0813">Transport</keyword>
<dbReference type="PANTHER" id="PTHR43840">
    <property type="entry name" value="MITOCHONDRIAL METAL TRANSPORTER 1-RELATED"/>
    <property type="match status" value="1"/>
</dbReference>
<evidence type="ECO:0000256" key="3">
    <source>
        <dbReference type="ARBA" id="ARBA00022448"/>
    </source>
</evidence>
<dbReference type="GO" id="GO:0015341">
    <property type="term" value="F:zinc efflux antiporter activity"/>
    <property type="evidence" value="ECO:0007669"/>
    <property type="project" value="TreeGrafter"/>
</dbReference>
<comment type="similarity">
    <text evidence="2">Belongs to the cation diffusion facilitator (CDF) transporter (TC 2.A.4) family.</text>
</comment>
<evidence type="ECO:0000256" key="4">
    <source>
        <dbReference type="ARBA" id="ARBA00022692"/>
    </source>
</evidence>
<evidence type="ECO:0000256" key="1">
    <source>
        <dbReference type="ARBA" id="ARBA00004141"/>
    </source>
</evidence>
<feature type="transmembrane region" description="Helical" evidence="7">
    <location>
        <begin position="145"/>
        <end position="163"/>
    </location>
</feature>
<dbReference type="InterPro" id="IPR027470">
    <property type="entry name" value="Cation_efflux_CTD"/>
</dbReference>
<dbReference type="GO" id="GO:0006882">
    <property type="term" value="P:intracellular zinc ion homeostasis"/>
    <property type="evidence" value="ECO:0007669"/>
    <property type="project" value="TreeGrafter"/>
</dbReference>
<dbReference type="Pfam" id="PF16916">
    <property type="entry name" value="ZT_dimer"/>
    <property type="match status" value="1"/>
</dbReference>
<dbReference type="InterPro" id="IPR050291">
    <property type="entry name" value="CDF_Transporter"/>
</dbReference>
<keyword evidence="6 7" id="KW-0472">Membrane</keyword>
<dbReference type="InterPro" id="IPR002524">
    <property type="entry name" value="Cation_efflux"/>
</dbReference>
<dbReference type="Gene3D" id="1.20.1510.10">
    <property type="entry name" value="Cation efflux protein transmembrane domain"/>
    <property type="match status" value="1"/>
</dbReference>
<evidence type="ECO:0000256" key="7">
    <source>
        <dbReference type="SAM" id="Phobius"/>
    </source>
</evidence>
<dbReference type="InterPro" id="IPR036837">
    <property type="entry name" value="Cation_efflux_CTD_sf"/>
</dbReference>
<dbReference type="SUPFAM" id="SSF161111">
    <property type="entry name" value="Cation efflux protein transmembrane domain-like"/>
    <property type="match status" value="1"/>
</dbReference>
<comment type="subcellular location">
    <subcellularLocation>
        <location evidence="1">Membrane</location>
        <topology evidence="1">Multi-pass membrane protein</topology>
    </subcellularLocation>
</comment>
<dbReference type="GO" id="GO:0015086">
    <property type="term" value="F:cadmium ion transmembrane transporter activity"/>
    <property type="evidence" value="ECO:0007669"/>
    <property type="project" value="TreeGrafter"/>
</dbReference>
<evidence type="ECO:0000259" key="9">
    <source>
        <dbReference type="Pfam" id="PF16916"/>
    </source>
</evidence>
<feature type="transmembrane region" description="Helical" evidence="7">
    <location>
        <begin position="106"/>
        <end position="124"/>
    </location>
</feature>
<dbReference type="GO" id="GO:0005886">
    <property type="term" value="C:plasma membrane"/>
    <property type="evidence" value="ECO:0007669"/>
    <property type="project" value="TreeGrafter"/>
</dbReference>
<dbReference type="GO" id="GO:0015093">
    <property type="term" value="F:ferrous iron transmembrane transporter activity"/>
    <property type="evidence" value="ECO:0007669"/>
    <property type="project" value="TreeGrafter"/>
</dbReference>
<keyword evidence="11" id="KW-1185">Reference proteome</keyword>
<dbReference type="OrthoDB" id="9806522at2"/>
<protein>
    <submittedName>
        <fullName evidence="10">Cation transporter</fullName>
    </submittedName>
</protein>
<feature type="domain" description="Cation efflux protein transmembrane" evidence="8">
    <location>
        <begin position="3"/>
        <end position="192"/>
    </location>
</feature>
<name>A0A5B6TE56_9BACT</name>
<dbReference type="InterPro" id="IPR058533">
    <property type="entry name" value="Cation_efflux_TM"/>
</dbReference>
<evidence type="ECO:0000256" key="2">
    <source>
        <dbReference type="ARBA" id="ARBA00008114"/>
    </source>
</evidence>
<keyword evidence="5 7" id="KW-1133">Transmembrane helix</keyword>
<dbReference type="AlphaFoldDB" id="A0A5B6TE56"/>
<dbReference type="Pfam" id="PF01545">
    <property type="entry name" value="Cation_efflux"/>
    <property type="match status" value="1"/>
</dbReference>
<reference evidence="10 11" key="1">
    <citation type="submission" date="2019-07" db="EMBL/GenBank/DDBJ databases">
        <title>Rufibacter sp. nov., isolated from lake sediment.</title>
        <authorList>
            <person name="Qu J.-H."/>
        </authorList>
    </citation>
    <scope>NUCLEOTIDE SEQUENCE [LARGE SCALE GENOMIC DNA]</scope>
    <source>
        <strain evidence="10 11">NBS58-1</strain>
    </source>
</reference>
<keyword evidence="4 7" id="KW-0812">Transmembrane</keyword>
<gene>
    <name evidence="10" type="ORF">FOA19_21090</name>
</gene>
<dbReference type="Gene3D" id="3.30.70.1350">
    <property type="entry name" value="Cation efflux protein, cytoplasmic domain"/>
    <property type="match status" value="1"/>
</dbReference>
<evidence type="ECO:0000313" key="10">
    <source>
        <dbReference type="EMBL" id="KAA3437211.1"/>
    </source>
</evidence>
<evidence type="ECO:0000313" key="11">
    <source>
        <dbReference type="Proteomes" id="UP000324133"/>
    </source>
</evidence>
<evidence type="ECO:0000259" key="8">
    <source>
        <dbReference type="Pfam" id="PF01545"/>
    </source>
</evidence>
<evidence type="ECO:0000256" key="5">
    <source>
        <dbReference type="ARBA" id="ARBA00022989"/>
    </source>
</evidence>
<organism evidence="10 11">
    <name type="scientific">Rufibacter hautae</name>
    <dbReference type="NCBI Taxonomy" id="2595005"/>
    <lineage>
        <taxon>Bacteria</taxon>
        <taxon>Pseudomonadati</taxon>
        <taxon>Bacteroidota</taxon>
        <taxon>Cytophagia</taxon>
        <taxon>Cytophagales</taxon>
        <taxon>Hymenobacteraceae</taxon>
        <taxon>Rufibacter</taxon>
    </lineage>
</organism>
<feature type="transmembrane region" description="Helical" evidence="7">
    <location>
        <begin position="169"/>
        <end position="187"/>
    </location>
</feature>
<comment type="caution">
    <text evidence="10">The sequence shown here is derived from an EMBL/GenBank/DDBJ whole genome shotgun (WGS) entry which is preliminary data.</text>
</comment>
<dbReference type="Proteomes" id="UP000324133">
    <property type="component" value="Unassembled WGS sequence"/>
</dbReference>
<evidence type="ECO:0000256" key="6">
    <source>
        <dbReference type="ARBA" id="ARBA00023136"/>
    </source>
</evidence>
<feature type="domain" description="Cation efflux protein cytoplasmic" evidence="9">
    <location>
        <begin position="200"/>
        <end position="278"/>
    </location>
</feature>